<name>A0A2P6V210_9CHLO</name>
<feature type="compositionally biased region" description="Pro residues" evidence="1">
    <location>
        <begin position="526"/>
        <end position="535"/>
    </location>
</feature>
<gene>
    <name evidence="2" type="ORF">C2E20_8288</name>
</gene>
<reference evidence="2 3" key="1">
    <citation type="journal article" date="2018" name="Plant J.">
        <title>Genome sequences of Chlorella sorokiniana UTEX 1602 and Micractinium conductrix SAG 241.80: implications to maltose excretion by a green alga.</title>
        <authorList>
            <person name="Arriola M.B."/>
            <person name="Velmurugan N."/>
            <person name="Zhang Y."/>
            <person name="Plunkett M.H."/>
            <person name="Hondzo H."/>
            <person name="Barney B.M."/>
        </authorList>
    </citation>
    <scope>NUCLEOTIDE SEQUENCE [LARGE SCALE GENOMIC DNA]</scope>
    <source>
        <strain evidence="2 3">SAG 241.80</strain>
    </source>
</reference>
<dbReference type="Proteomes" id="UP000239649">
    <property type="component" value="Unassembled WGS sequence"/>
</dbReference>
<dbReference type="EMBL" id="LHPF02000042">
    <property type="protein sequence ID" value="PSC68125.1"/>
    <property type="molecule type" value="Genomic_DNA"/>
</dbReference>
<evidence type="ECO:0000256" key="1">
    <source>
        <dbReference type="SAM" id="MobiDB-lite"/>
    </source>
</evidence>
<feature type="compositionally biased region" description="Low complexity" evidence="1">
    <location>
        <begin position="536"/>
        <end position="565"/>
    </location>
</feature>
<dbReference type="OrthoDB" id="10648359at2759"/>
<comment type="caution">
    <text evidence="2">The sequence shown here is derived from an EMBL/GenBank/DDBJ whole genome shotgun (WGS) entry which is preliminary data.</text>
</comment>
<protein>
    <submittedName>
        <fullName evidence="2">Uncharacterized protein</fullName>
    </submittedName>
</protein>
<dbReference type="AlphaFoldDB" id="A0A2P6V210"/>
<sequence length="600" mass="58625">MAAGAGAAAGPPLLMLLTDLTEPAVAAATRDGLLLFGATLCLSAGGGGSGAGNAAAPPPRPLLGLCCLLRPPGAAKPVLSVRCRPGPFSLREFAAGVGRLAAAERGVDGKDAAVAAAALQQLVGVVAGDPACAAAATKTVLLLTDRTASEPSEWFPCLETCKAKGVRVELVLMDAGGGGGGGPPDGSTHLAGASTHLEAMAAAWGAAEAAFPHLSVTLVPHASKLSLAALASNLLQRAARTQPLPVSLQFRVPLVGSLRALPLACCAEVRPLAQGVGHAPLCPCHRTPASWAPGGAAAMCAVTGAPLDRRQCGRDERTVQVGLGACGALHLAAPFDIAAVAGAAGGGPATLAVLSRVKADQANPALLFGLPLMLATAPGGQAVRVAHEGELASVTPAALLAVVCESLRSSGEALLCQSTTDLESGAVGLLRLHYLVLPCEGGAGRPPSLCARRVACAEELLAPLMPAGAEAADGSEGGAAALPPAVAAAVAGQLAAVPLAEALDPLALSSRCVEIVETLVRESQPLPKPALPPAAAPGNSAAPAAAHAAPAPAPAQPAAAAAPAAKGRRPQAGGGAARESGVRAAGGGKGGLDLKRSGRR</sequence>
<evidence type="ECO:0000313" key="2">
    <source>
        <dbReference type="EMBL" id="PSC68125.1"/>
    </source>
</evidence>
<accession>A0A2P6V210</accession>
<organism evidence="2 3">
    <name type="scientific">Micractinium conductrix</name>
    <dbReference type="NCBI Taxonomy" id="554055"/>
    <lineage>
        <taxon>Eukaryota</taxon>
        <taxon>Viridiplantae</taxon>
        <taxon>Chlorophyta</taxon>
        <taxon>core chlorophytes</taxon>
        <taxon>Trebouxiophyceae</taxon>
        <taxon>Chlorellales</taxon>
        <taxon>Chlorellaceae</taxon>
        <taxon>Chlorella clade</taxon>
        <taxon>Micractinium</taxon>
    </lineage>
</organism>
<keyword evidence="3" id="KW-1185">Reference proteome</keyword>
<proteinExistence type="predicted"/>
<feature type="region of interest" description="Disordered" evidence="1">
    <location>
        <begin position="525"/>
        <end position="600"/>
    </location>
</feature>
<evidence type="ECO:0000313" key="3">
    <source>
        <dbReference type="Proteomes" id="UP000239649"/>
    </source>
</evidence>